<dbReference type="Proteomes" id="UP000223913">
    <property type="component" value="Unassembled WGS sequence"/>
</dbReference>
<proteinExistence type="predicted"/>
<dbReference type="InterPro" id="IPR017853">
    <property type="entry name" value="GH"/>
</dbReference>
<evidence type="ECO:0000259" key="5">
    <source>
        <dbReference type="Pfam" id="PF10566"/>
    </source>
</evidence>
<dbReference type="Pfam" id="PF10566">
    <property type="entry name" value="Glyco_hydro_97"/>
    <property type="match status" value="1"/>
</dbReference>
<reference evidence="8 9" key="1">
    <citation type="submission" date="2017-10" db="EMBL/GenBank/DDBJ databases">
        <title>The draft genome sequence of Lewinella nigricans NBRC 102662.</title>
        <authorList>
            <person name="Wang K."/>
        </authorList>
    </citation>
    <scope>NUCLEOTIDE SEQUENCE [LARGE SCALE GENOMIC DNA]</scope>
    <source>
        <strain evidence="8 9">NBRC 102662</strain>
    </source>
</reference>
<dbReference type="EMBL" id="PDUD01000042">
    <property type="protein sequence ID" value="PHN02290.1"/>
    <property type="molecule type" value="Genomic_DNA"/>
</dbReference>
<organism evidence="8 9">
    <name type="scientific">Flavilitoribacter nigricans (strain ATCC 23147 / DSM 23189 / NBRC 102662 / NCIMB 1420 / SS-2)</name>
    <name type="common">Lewinella nigricans</name>
    <dbReference type="NCBI Taxonomy" id="1122177"/>
    <lineage>
        <taxon>Bacteria</taxon>
        <taxon>Pseudomonadati</taxon>
        <taxon>Bacteroidota</taxon>
        <taxon>Saprospiria</taxon>
        <taxon>Saprospirales</taxon>
        <taxon>Lewinellaceae</taxon>
        <taxon>Flavilitoribacter</taxon>
    </lineage>
</organism>
<dbReference type="Gene3D" id="3.20.20.70">
    <property type="entry name" value="Aldolase class I"/>
    <property type="match status" value="1"/>
</dbReference>
<feature type="chain" id="PRO_5013356630" evidence="4">
    <location>
        <begin position="20"/>
        <end position="630"/>
    </location>
</feature>
<dbReference type="SUPFAM" id="SSF51445">
    <property type="entry name" value="(Trans)glycosidases"/>
    <property type="match status" value="1"/>
</dbReference>
<dbReference type="RefSeq" id="WP_099154318.1">
    <property type="nucleotide sequence ID" value="NZ_PDUD01000042.1"/>
</dbReference>
<comment type="cofactor">
    <cofactor evidence="1">
        <name>Ca(2+)</name>
        <dbReference type="ChEBI" id="CHEBI:29108"/>
    </cofactor>
</comment>
<comment type="caution">
    <text evidence="8">The sequence shown here is derived from an EMBL/GenBank/DDBJ whole genome shotgun (WGS) entry which is preliminary data.</text>
</comment>
<evidence type="ECO:0000256" key="4">
    <source>
        <dbReference type="SAM" id="SignalP"/>
    </source>
</evidence>
<dbReference type="InterPro" id="IPR019563">
    <property type="entry name" value="GH97_catalytic"/>
</dbReference>
<dbReference type="Pfam" id="PF14509">
    <property type="entry name" value="GH97_C"/>
    <property type="match status" value="1"/>
</dbReference>
<gene>
    <name evidence="8" type="ORF">CRP01_32850</name>
</gene>
<evidence type="ECO:0000259" key="7">
    <source>
        <dbReference type="Pfam" id="PF14509"/>
    </source>
</evidence>
<protein>
    <submittedName>
        <fullName evidence="8">Alpha-glucosidase</fullName>
    </submittedName>
</protein>
<dbReference type="PANTHER" id="PTHR35803:SF3">
    <property type="entry name" value="ALPHA-GLUCOSIDASE"/>
    <property type="match status" value="1"/>
</dbReference>
<evidence type="ECO:0000256" key="1">
    <source>
        <dbReference type="ARBA" id="ARBA00001913"/>
    </source>
</evidence>
<dbReference type="InterPro" id="IPR014718">
    <property type="entry name" value="GH-type_carb-bd"/>
</dbReference>
<keyword evidence="3" id="KW-0106">Calcium</keyword>
<dbReference type="Gene3D" id="2.70.98.10">
    <property type="match status" value="1"/>
</dbReference>
<name>A0A2D0N1I0_FLAN2</name>
<dbReference type="InterPro" id="IPR052720">
    <property type="entry name" value="Glycosyl_hydrolase_97"/>
</dbReference>
<dbReference type="PANTHER" id="PTHR35803">
    <property type="entry name" value="GLUCAN 1,4-ALPHA-GLUCOSIDASE SUSB-RELATED"/>
    <property type="match status" value="1"/>
</dbReference>
<dbReference type="InterPro" id="IPR029483">
    <property type="entry name" value="GH97_C"/>
</dbReference>
<comment type="subunit">
    <text evidence="2">Monomer.</text>
</comment>
<dbReference type="AlphaFoldDB" id="A0A2D0N1I0"/>
<dbReference type="Pfam" id="PF14508">
    <property type="entry name" value="GH97_N"/>
    <property type="match status" value="1"/>
</dbReference>
<dbReference type="InterPro" id="IPR029486">
    <property type="entry name" value="GH97_N"/>
</dbReference>
<evidence type="ECO:0000313" key="8">
    <source>
        <dbReference type="EMBL" id="PHN02290.1"/>
    </source>
</evidence>
<dbReference type="PROSITE" id="PS51257">
    <property type="entry name" value="PROKAR_LIPOPROTEIN"/>
    <property type="match status" value="1"/>
</dbReference>
<keyword evidence="4" id="KW-0732">Signal</keyword>
<evidence type="ECO:0000313" key="9">
    <source>
        <dbReference type="Proteomes" id="UP000223913"/>
    </source>
</evidence>
<accession>A0A2D0N1I0</accession>
<evidence type="ECO:0000259" key="6">
    <source>
        <dbReference type="Pfam" id="PF14508"/>
    </source>
</evidence>
<feature type="domain" description="Glycosyl-hydrolase 97 N-terminal" evidence="6">
    <location>
        <begin position="29"/>
        <end position="264"/>
    </location>
</feature>
<feature type="signal peptide" evidence="4">
    <location>
        <begin position="1"/>
        <end position="19"/>
    </location>
</feature>
<dbReference type="InterPro" id="IPR013785">
    <property type="entry name" value="Aldolase_TIM"/>
</dbReference>
<keyword evidence="9" id="KW-1185">Reference proteome</keyword>
<evidence type="ECO:0000256" key="3">
    <source>
        <dbReference type="ARBA" id="ARBA00022837"/>
    </source>
</evidence>
<sequence>MSRSKFSLLYFLPLLLGFAACSPLDRVVVESPDGRYQFVLKIEEGVPFYTVEFDEQVIIERSALGLQTSDGKLLSENVSIASVDSREHDSRWEPVYGERAEYSEQYEEAIVELEIGGSAPDVLHFTIRSYNEGVAFRYESERGRAISREVTEFSLPEDPTLWVSQRAQSPIYETRLSALQDTVDRPLLAQLSDSLFVALGEAALVDFARGKLGRRPEAGILEIVLSSEVVYEDAFVSPWRTVMAGRTAGEILENNYLLLNLNEPNRIENTEWIQPGKVIREVTLTTQGGMACVDFAAKHRLQYIEFDAGWYGSEYDDASDATTVTVDPNRSKGPLDLPAVIEYAKSKDIGVLLYVNRRALEKQLDEVLPLLRSWGVKGVKYGFVQVGSQQWTDWLHQAVRQAAENELMIDIHDEYRPTGYSRTYPNLMTQEGIRGDEESPPNSMVLNTLFTRMMAGAGDHTNCYFAARVDEKMGSHASQLAKAVCIYSPWQFLYWYDRPEGSPTKAGGAGNSERHIQEVPELTFFDRLPTVWDDTRVLDGYPGSHAVIARRSGNTWYIGALNGETEREFVIPLEFLDPQKNYQATIFLDDESVDTRTNVRMEHVSVNARELIREKLGAQRGLAMIIRLEE</sequence>
<dbReference type="OrthoDB" id="57532at2"/>
<dbReference type="GO" id="GO:0030246">
    <property type="term" value="F:carbohydrate binding"/>
    <property type="evidence" value="ECO:0007669"/>
    <property type="project" value="InterPro"/>
</dbReference>
<evidence type="ECO:0000256" key="2">
    <source>
        <dbReference type="ARBA" id="ARBA00011245"/>
    </source>
</evidence>
<feature type="domain" description="Glycosyl-hydrolase 97 catalytic" evidence="5">
    <location>
        <begin position="284"/>
        <end position="433"/>
    </location>
</feature>
<feature type="domain" description="Glycosyl-hydrolase 97 C-terminal oligomerisation" evidence="7">
    <location>
        <begin position="531"/>
        <end position="626"/>
    </location>
</feature>